<reference evidence="7" key="1">
    <citation type="submission" date="2020-06" db="EMBL/GenBank/DDBJ databases">
        <title>Novel chitinolytic bacterium.</title>
        <authorList>
            <person name="Ungkulpasvich U."/>
            <person name="Kosugi A."/>
            <person name="Uke A."/>
        </authorList>
    </citation>
    <scope>NUCLEOTIDE SEQUENCE</scope>
    <source>
        <strain evidence="7">UUS1-1</strain>
    </source>
</reference>
<dbReference type="InterPro" id="IPR019991">
    <property type="entry name" value="GTP-bd_ribosome_bgen"/>
</dbReference>
<name>A0A8J6HZH2_9FIRM</name>
<dbReference type="CDD" id="cd01856">
    <property type="entry name" value="YlqF"/>
    <property type="match status" value="1"/>
</dbReference>
<evidence type="ECO:0000256" key="3">
    <source>
        <dbReference type="ARBA" id="ARBA00023134"/>
    </source>
</evidence>
<dbReference type="EMBL" id="JAAKDE010000008">
    <property type="protein sequence ID" value="MBA2132765.1"/>
    <property type="molecule type" value="Genomic_DNA"/>
</dbReference>
<dbReference type="RefSeq" id="WP_181339222.1">
    <property type="nucleotide sequence ID" value="NZ_JAAKDE010000008.1"/>
</dbReference>
<dbReference type="Gene3D" id="3.40.50.300">
    <property type="entry name" value="P-loop containing nucleotide triphosphate hydrolases"/>
    <property type="match status" value="1"/>
</dbReference>
<feature type="domain" description="CP-type G" evidence="6">
    <location>
        <begin position="14"/>
        <end position="170"/>
    </location>
</feature>
<dbReference type="PROSITE" id="PS51721">
    <property type="entry name" value="G_CP"/>
    <property type="match status" value="1"/>
</dbReference>
<keyword evidence="8" id="KW-1185">Reference proteome</keyword>
<dbReference type="GO" id="GO:0003924">
    <property type="term" value="F:GTPase activity"/>
    <property type="evidence" value="ECO:0007669"/>
    <property type="project" value="TreeGrafter"/>
</dbReference>
<comment type="subcellular location">
    <subcellularLocation>
        <location evidence="4">Cytoplasm</location>
    </subcellularLocation>
</comment>
<evidence type="ECO:0000313" key="8">
    <source>
        <dbReference type="Proteomes" id="UP000657177"/>
    </source>
</evidence>
<feature type="binding site" evidence="5">
    <location>
        <position position="166"/>
    </location>
    <ligand>
        <name>GTP</name>
        <dbReference type="ChEBI" id="CHEBI:37565"/>
    </ligand>
</feature>
<dbReference type="Gene3D" id="1.10.1580.10">
    <property type="match status" value="1"/>
</dbReference>
<evidence type="ECO:0000313" key="7">
    <source>
        <dbReference type="EMBL" id="MBA2132765.1"/>
    </source>
</evidence>
<evidence type="ECO:0000256" key="1">
    <source>
        <dbReference type="ARBA" id="ARBA00014898"/>
    </source>
</evidence>
<dbReference type="SUPFAM" id="SSF52540">
    <property type="entry name" value="P-loop containing nucleoside triphosphate hydrolases"/>
    <property type="match status" value="1"/>
</dbReference>
<evidence type="ECO:0000256" key="5">
    <source>
        <dbReference type="PIRSR" id="PIRSR006230-1"/>
    </source>
</evidence>
<sequence>MEIQWYPGHMAKAKRELKAILPLLDIIIEVTDARIPKSSRNPDLISLTKNKPRLLLLNKVDLADPVATDQWVNYYRLSGERVIPFNARTGEQLAALEDLINQVGRETLAPKPIWRLGVVGVPNCGKSSVLNRLAGRSAAQVGERPGVTRGRQWVKRGKWEILDTPGMLWPKIGDVETGLKLAWVGTIKPENLDPEELVLNLLGWLQENYPVALQSNYGLTPPEVAGEPYSVLQVIGKRRGCLRRGGEVDLRRTAELIGYDFRQGKLGAITLETTSASHVLP</sequence>
<dbReference type="GO" id="GO:0005525">
    <property type="term" value="F:GTP binding"/>
    <property type="evidence" value="ECO:0007669"/>
    <property type="project" value="UniProtKB-KW"/>
</dbReference>
<feature type="binding site" evidence="5">
    <location>
        <begin position="123"/>
        <end position="128"/>
    </location>
    <ligand>
        <name>GTP</name>
        <dbReference type="ChEBI" id="CHEBI:37565"/>
    </ligand>
</feature>
<protein>
    <recommendedName>
        <fullName evidence="1 4">Ribosome biogenesis GTPase A</fullName>
    </recommendedName>
</protein>
<proteinExistence type="inferred from homology"/>
<feature type="binding site" evidence="5">
    <location>
        <begin position="58"/>
        <end position="61"/>
    </location>
    <ligand>
        <name>GTP</name>
        <dbReference type="ChEBI" id="CHEBI:37565"/>
    </ligand>
</feature>
<evidence type="ECO:0000256" key="2">
    <source>
        <dbReference type="ARBA" id="ARBA00022741"/>
    </source>
</evidence>
<dbReference type="InterPro" id="IPR023179">
    <property type="entry name" value="GTP-bd_ortho_bundle_sf"/>
</dbReference>
<dbReference type="PANTHER" id="PTHR45782">
    <property type="entry name" value="MITOCHONDRIAL RIBOSOME-ASSOCIATED GTPASE 1"/>
    <property type="match status" value="1"/>
</dbReference>
<comment type="function">
    <text evidence="4">Required for a late step of 50S ribosomal subunit assembly. Has GTPase activity.</text>
</comment>
<dbReference type="PANTHER" id="PTHR45782:SF4">
    <property type="entry name" value="MITOCHONDRIAL RIBOSOME-ASSOCIATED GTPASE 1"/>
    <property type="match status" value="1"/>
</dbReference>
<accession>A0A8J6HZH2</accession>
<keyword evidence="3 4" id="KW-0342">GTP-binding</keyword>
<dbReference type="Proteomes" id="UP000657177">
    <property type="component" value="Unassembled WGS sequence"/>
</dbReference>
<dbReference type="Pfam" id="PF01926">
    <property type="entry name" value="MMR_HSR1"/>
    <property type="match status" value="1"/>
</dbReference>
<comment type="caution">
    <text evidence="7">The sequence shown here is derived from an EMBL/GenBank/DDBJ whole genome shotgun (WGS) entry which is preliminary data.</text>
</comment>
<organism evidence="7 8">
    <name type="scientific">Capillibacterium thermochitinicola</name>
    <dbReference type="NCBI Taxonomy" id="2699427"/>
    <lineage>
        <taxon>Bacteria</taxon>
        <taxon>Bacillati</taxon>
        <taxon>Bacillota</taxon>
        <taxon>Capillibacterium</taxon>
    </lineage>
</organism>
<dbReference type="PIRSF" id="PIRSF006230">
    <property type="entry name" value="MG442"/>
    <property type="match status" value="1"/>
</dbReference>
<evidence type="ECO:0000259" key="6">
    <source>
        <dbReference type="PROSITE" id="PS51721"/>
    </source>
</evidence>
<keyword evidence="4" id="KW-0963">Cytoplasm</keyword>
<dbReference type="AlphaFoldDB" id="A0A8J6HZH2"/>
<dbReference type="GO" id="GO:0006412">
    <property type="term" value="P:translation"/>
    <property type="evidence" value="ECO:0007669"/>
    <property type="project" value="TreeGrafter"/>
</dbReference>
<dbReference type="InterPro" id="IPR006073">
    <property type="entry name" value="GTP-bd"/>
</dbReference>
<keyword evidence="2 4" id="KW-0547">Nucleotide-binding</keyword>
<evidence type="ECO:0000256" key="4">
    <source>
        <dbReference type="PIRNR" id="PIRNR006230"/>
    </source>
</evidence>
<gene>
    <name evidence="7" type="primary">ylqF</name>
    <name evidence="7" type="ORF">G5B42_04300</name>
</gene>
<dbReference type="InterPro" id="IPR030378">
    <property type="entry name" value="G_CP_dom"/>
</dbReference>
<dbReference type="InterPro" id="IPR016478">
    <property type="entry name" value="GTPase_MTG1"/>
</dbReference>
<dbReference type="InterPro" id="IPR027417">
    <property type="entry name" value="P-loop_NTPase"/>
</dbReference>
<comment type="similarity">
    <text evidence="4">Belongs to the TRAFAC class YlqF/YawG GTPase family. MTG1 subfamily.</text>
</comment>
<dbReference type="NCBIfam" id="TIGR03596">
    <property type="entry name" value="GTPase_YlqF"/>
    <property type="match status" value="1"/>
</dbReference>
<dbReference type="GO" id="GO:0005737">
    <property type="term" value="C:cytoplasm"/>
    <property type="evidence" value="ECO:0007669"/>
    <property type="project" value="UniProtKB-SubCell"/>
</dbReference>